<dbReference type="EMBL" id="GL377304">
    <property type="protein sequence ID" value="EFI99486.1"/>
    <property type="molecule type" value="Genomic_DNA"/>
</dbReference>
<dbReference type="InterPro" id="IPR041677">
    <property type="entry name" value="DNA2/NAM7_AAA_11"/>
</dbReference>
<evidence type="ECO:0000256" key="5">
    <source>
        <dbReference type="ARBA" id="ARBA00022840"/>
    </source>
</evidence>
<dbReference type="InterPro" id="IPR014001">
    <property type="entry name" value="Helicase_ATP-bd"/>
</dbReference>
<feature type="compositionally biased region" description="Basic and acidic residues" evidence="7">
    <location>
        <begin position="976"/>
        <end position="987"/>
    </location>
</feature>
<evidence type="ECO:0000313" key="10">
    <source>
        <dbReference type="Proteomes" id="UP000007431"/>
    </source>
</evidence>
<dbReference type="CDD" id="cd18042">
    <property type="entry name" value="DEXXQc_SETX"/>
    <property type="match status" value="1"/>
</dbReference>
<feature type="region of interest" description="Disordered" evidence="7">
    <location>
        <begin position="905"/>
        <end position="1042"/>
    </location>
</feature>
<dbReference type="eggNOG" id="KOG1801">
    <property type="taxonomic scope" value="Eukaryota"/>
</dbReference>
<accession>D8PZR7</accession>
<keyword evidence="5" id="KW-0067">ATP-binding</keyword>
<reference evidence="9 10" key="1">
    <citation type="journal article" date="2010" name="Nat. Biotechnol.">
        <title>Genome sequence of the model mushroom Schizophyllum commune.</title>
        <authorList>
            <person name="Ohm R.A."/>
            <person name="de Jong J.F."/>
            <person name="Lugones L.G."/>
            <person name="Aerts A."/>
            <person name="Kothe E."/>
            <person name="Stajich J.E."/>
            <person name="de Vries R.P."/>
            <person name="Record E."/>
            <person name="Levasseur A."/>
            <person name="Baker S.E."/>
            <person name="Bartholomew K.A."/>
            <person name="Coutinho P.M."/>
            <person name="Erdmann S."/>
            <person name="Fowler T.J."/>
            <person name="Gathman A.C."/>
            <person name="Lombard V."/>
            <person name="Henrissat B."/>
            <person name="Knabe N."/>
            <person name="Kuees U."/>
            <person name="Lilly W.W."/>
            <person name="Lindquist E."/>
            <person name="Lucas S."/>
            <person name="Magnuson J.K."/>
            <person name="Piumi F."/>
            <person name="Raudaskoski M."/>
            <person name="Salamov A."/>
            <person name="Schmutz J."/>
            <person name="Schwarze F.W.M.R."/>
            <person name="vanKuyk P.A."/>
            <person name="Horton J.S."/>
            <person name="Grigoriev I.V."/>
            <person name="Woesten H.A.B."/>
        </authorList>
    </citation>
    <scope>NUCLEOTIDE SEQUENCE [LARGE SCALE GENOMIC DNA]</scope>
    <source>
        <strain evidence="10">H4-8 / FGSC 9210</strain>
    </source>
</reference>
<comment type="similarity">
    <text evidence="1">Belongs to the DNA2/NAM7 helicase family.</text>
</comment>
<feature type="region of interest" description="Disordered" evidence="7">
    <location>
        <begin position="1819"/>
        <end position="1958"/>
    </location>
</feature>
<dbReference type="STRING" id="578458.D8PZR7"/>
<feature type="compositionally biased region" description="Acidic residues" evidence="7">
    <location>
        <begin position="1030"/>
        <end position="1041"/>
    </location>
</feature>
<dbReference type="InParanoid" id="D8PZR7"/>
<dbReference type="SMART" id="SM00487">
    <property type="entry name" value="DEXDc"/>
    <property type="match status" value="1"/>
</dbReference>
<comment type="catalytic activity">
    <reaction evidence="6">
        <text>ATP + H2O = ADP + phosphate + H(+)</text>
        <dbReference type="Rhea" id="RHEA:13065"/>
        <dbReference type="ChEBI" id="CHEBI:15377"/>
        <dbReference type="ChEBI" id="CHEBI:15378"/>
        <dbReference type="ChEBI" id="CHEBI:30616"/>
        <dbReference type="ChEBI" id="CHEBI:43474"/>
        <dbReference type="ChEBI" id="CHEBI:456216"/>
        <dbReference type="EC" id="3.6.4.12"/>
    </reaction>
    <physiologicalReaction direction="left-to-right" evidence="6">
        <dbReference type="Rhea" id="RHEA:13066"/>
    </physiologicalReaction>
</comment>
<dbReference type="GO" id="GO:0006369">
    <property type="term" value="P:termination of RNA polymerase II transcription"/>
    <property type="evidence" value="ECO:0007669"/>
    <property type="project" value="TreeGrafter"/>
</dbReference>
<evidence type="ECO:0000256" key="2">
    <source>
        <dbReference type="ARBA" id="ARBA00022741"/>
    </source>
</evidence>
<dbReference type="InterPro" id="IPR041679">
    <property type="entry name" value="DNA2/NAM7-like_C"/>
</dbReference>
<dbReference type="InterPro" id="IPR024481">
    <property type="entry name" value="Helicase_Sen1_N"/>
</dbReference>
<dbReference type="Proteomes" id="UP000007431">
    <property type="component" value="Unassembled WGS sequence"/>
</dbReference>
<dbReference type="GO" id="GO:0016604">
    <property type="term" value="C:nuclear body"/>
    <property type="evidence" value="ECO:0007669"/>
    <property type="project" value="TreeGrafter"/>
</dbReference>
<dbReference type="FunCoup" id="D8PZR7">
    <property type="interactions" value="98"/>
</dbReference>
<evidence type="ECO:0000256" key="6">
    <source>
        <dbReference type="ARBA" id="ARBA00048432"/>
    </source>
</evidence>
<feature type="compositionally biased region" description="Basic and acidic residues" evidence="7">
    <location>
        <begin position="1485"/>
        <end position="1505"/>
    </location>
</feature>
<dbReference type="Pfam" id="PF13086">
    <property type="entry name" value="AAA_11"/>
    <property type="match status" value="1"/>
</dbReference>
<evidence type="ECO:0000256" key="4">
    <source>
        <dbReference type="ARBA" id="ARBA00022806"/>
    </source>
</evidence>
<keyword evidence="2" id="KW-0547">Nucleotide-binding</keyword>
<dbReference type="GO" id="GO:0005694">
    <property type="term" value="C:chromosome"/>
    <property type="evidence" value="ECO:0007669"/>
    <property type="project" value="UniProtKB-ARBA"/>
</dbReference>
<dbReference type="InterPro" id="IPR056474">
    <property type="entry name" value="SEN1_barrel"/>
</dbReference>
<keyword evidence="10" id="KW-1185">Reference proteome</keyword>
<keyword evidence="4" id="KW-0347">Helicase</keyword>
<protein>
    <recommendedName>
        <fullName evidence="8">Helicase ATP-binding domain-containing protein</fullName>
    </recommendedName>
</protein>
<dbReference type="SUPFAM" id="SSF52540">
    <property type="entry name" value="P-loop containing nucleoside triphosphate hydrolases"/>
    <property type="match status" value="1"/>
</dbReference>
<proteinExistence type="inferred from homology"/>
<name>D8PZR7_SCHCM</name>
<feature type="region of interest" description="Disordered" evidence="7">
    <location>
        <begin position="1477"/>
        <end position="1505"/>
    </location>
</feature>
<gene>
    <name evidence="9" type="ORF">SCHCODRAFT_52671</name>
</gene>
<dbReference type="Pfam" id="PF12726">
    <property type="entry name" value="SEN1_N"/>
    <property type="match status" value="1"/>
</dbReference>
<dbReference type="GO" id="GO:0003678">
    <property type="term" value="F:DNA helicase activity"/>
    <property type="evidence" value="ECO:0007669"/>
    <property type="project" value="UniProtKB-EC"/>
</dbReference>
<dbReference type="CDD" id="cd18808">
    <property type="entry name" value="SF1_C_Upf1"/>
    <property type="match status" value="1"/>
</dbReference>
<feature type="domain" description="Helicase ATP-binding" evidence="8">
    <location>
        <begin position="1298"/>
        <end position="1607"/>
    </location>
</feature>
<dbReference type="Pfam" id="PF13087">
    <property type="entry name" value="AAA_12"/>
    <property type="match status" value="1"/>
</dbReference>
<dbReference type="PANTHER" id="PTHR10887:SF495">
    <property type="entry name" value="HELICASE SENATAXIN ISOFORM X1-RELATED"/>
    <property type="match status" value="1"/>
</dbReference>
<dbReference type="InterPro" id="IPR047187">
    <property type="entry name" value="SF1_C_Upf1"/>
</dbReference>
<dbReference type="Pfam" id="PF23576">
    <property type="entry name" value="SEN1_barrel"/>
    <property type="match status" value="1"/>
</dbReference>
<evidence type="ECO:0000256" key="1">
    <source>
        <dbReference type="ARBA" id="ARBA00007913"/>
    </source>
</evidence>
<dbReference type="VEuPathDB" id="FungiDB:SCHCODRAFT_01200004"/>
<dbReference type="GO" id="GO:0001147">
    <property type="term" value="F:transcription termination site sequence-specific DNA binding"/>
    <property type="evidence" value="ECO:0007669"/>
    <property type="project" value="TreeGrafter"/>
</dbReference>
<dbReference type="FunFam" id="3.40.50.300:FF:000326">
    <property type="entry name" value="P-loop containing nucleoside triphosphate hydrolase"/>
    <property type="match status" value="1"/>
</dbReference>
<dbReference type="InterPro" id="IPR045055">
    <property type="entry name" value="DNA2/NAM7-like"/>
</dbReference>
<sequence>MADGEIANLLADVRAEPAKYNKPSDTVLGAIFGLVVKTGPSEPSQIHWFCSQASETLSEAATFLIRLFAYNSPLVETWKAQYSLCVNECVQCALGVEIAKTRARSIYMSSFPPDTLVNFFTLLEGWELSNVISELCQRNILNGQNVVASPTLYGVPIGLTYRMVANLVVFRDPRIRAALEKCHASIPLDKWPTDPLPAGMLALLVDENAALREWAEERYSALKHKPIPPDSLTFAHTSVAETIFRALASDSASSSQGEPAAPIRSDIEVYWSGILKIVALMDPELLLHHLRLRVDIRRTVLGHLSDNGPHLHLVLNTFILLLGRLKEKIWQGEGPEYPQVIFDSIKDNPAYVEGMSKALSTSREAAGPYIKWYQPFLVTVEPTPVYGEVIAKMAGLLCEELQHPRFQDSAPATIAIAAQILEKLVRRHSQTHAAAVASAIDIHVAKLSQVAFAPSFNNDKWALARKTSRSLLFSAVKVDARTVLAAFDGVYHALAEVSRKIPVKTVIVKHTSREMLWKTICQAVDSRDQDAFAELLTIAYEIAHVDIPTKKAYQEVFTATRPTDSASPKVALEDVSRSLQVMHDCISGALGRYVEDNSASAALGLLRRESITQRVVSLMMSPVEVLHTGAKDLVGVAFDVDVRSECFRALFKELPDPAFSGALRHLEMFMSFVNKPPEACSLAKMLVRCFTDIIEVLCESPGGLLRSTSYAPASSHSLRRDIPKLWEGMAGSLKYIFRRTPTWARWFENDAMTEWMRDALIFGRDMIAQRETFEGAAAADKDAKTTDKEAKAADRKFKAKIGQKMLQDMQPVLLDLTKWLRLTDEELLHQTFSFLQSLLSMFESADVRPEEETRQKLDHFVRDALNARDPAKRAGMSERELRNGETRLNNVRLKQLQDSLAAFDEEEVEIVEPPKKPSPAPAPAKPAKKGQSRLTGFISRDTKPSTSAPPKPSKPLARPAPSTVQPPAKKAKVSHRFSEEEQKKIDEDVPMPKMRRAGAVEQQPKAALKNLHFRRKDEGRAASTSSAPVTEEDDSDDDDDGMRDLVKAERRRQPIKKPEPRGIKLLDVPQIDGHIERKLRRGEEDRRRAMRASPPDFSRLHAELLSWDYDHMGDQPPGFEGRLQPVPDRFDNFQHYDRVFSPLLLFECWAQLQQSKNDVMVTENLPCTISSRAYTDRWIDLEVTITRAEDMREFYLAETDIVLLRKVDTRQPLLAKVQSSVTPASNMIATLRCSGAAGVKPENGTAWEMSKVMSLSTIHREYTALVQVPYYDLPGNILRPNLDNSPSISASEVQRMQEKYSVNEPQAVAITKSIHTKGFSLIQGPPGTGKTSTICGLVSAYLYEANRRITRPMENDPNQPRILLCAPSNAAIDEVAFRLKCSPAAVAGKLNVVRIGAEKAIGDAVKDITLDTLADKKLNVSTTNTENVEGELSSLFRELNAAKHEINAKQKELAQIVDNSARAQTLSDELRMLKSRRHQVSKQVDQMKEVQKNNRRTMDASRRKARRDVLEEAHVVCSTLSGAGHESLNESEFQMIIIDEAAQAIELSSLIPFKFSCSHCVLVGDEKQLPPTVISMQATKFRYNQSLFVRLQRQSPNAVNLLSIQYRMHPSISALPSKVFYDSRLKDGPDMEAKTKQPWQFDPKFGAYRFFNVFRGVEDRAGAKSSKNIAECEVAVALYSRLVTQFGSSGDFAAKVGIIAGYKGQIVELRRRFENRFGRDITKKIAFNTVDGFQGQEKDVIIFSCVRAGTGTTNIGFMSDTRRMNVALTRAKSSLFILGHADTLSRSDETWKQIVADANERKLMTDVDVSYFTAPITQTSVPKTPTKKAAPRSRVTSQNAASAPPPANLMTPTALKKSSSKKDLAEAAAKPTSRKDKIDDQPIASSSSSAAPPAQNYAPPAPPRAGEKRRDSGAPPHKPPAKKKKGGPSLFMPKNVSEQSYPCDCGSDERIQVQRKNG</sequence>
<dbReference type="GO" id="GO:0005524">
    <property type="term" value="F:ATP binding"/>
    <property type="evidence" value="ECO:0007669"/>
    <property type="project" value="UniProtKB-KW"/>
</dbReference>
<feature type="compositionally biased region" description="Low complexity" evidence="7">
    <location>
        <begin position="1882"/>
        <end position="1898"/>
    </location>
</feature>
<dbReference type="OMA" id="TYRFFNV"/>
<evidence type="ECO:0000259" key="8">
    <source>
        <dbReference type="SMART" id="SM00487"/>
    </source>
</evidence>
<dbReference type="HOGENOM" id="CLU_000459_1_1_1"/>
<dbReference type="PANTHER" id="PTHR10887">
    <property type="entry name" value="DNA2/NAM7 HELICASE FAMILY"/>
    <property type="match status" value="1"/>
</dbReference>
<evidence type="ECO:0000256" key="7">
    <source>
        <dbReference type="SAM" id="MobiDB-lite"/>
    </source>
</evidence>
<dbReference type="Gene3D" id="3.40.50.300">
    <property type="entry name" value="P-loop containing nucleotide triphosphate hydrolases"/>
    <property type="match status" value="2"/>
</dbReference>
<organism evidence="10">
    <name type="scientific">Schizophyllum commune (strain H4-8 / FGSC 9210)</name>
    <name type="common">Split gill fungus</name>
    <dbReference type="NCBI Taxonomy" id="578458"/>
    <lineage>
        <taxon>Eukaryota</taxon>
        <taxon>Fungi</taxon>
        <taxon>Dikarya</taxon>
        <taxon>Basidiomycota</taxon>
        <taxon>Agaricomycotina</taxon>
        <taxon>Agaricomycetes</taxon>
        <taxon>Agaricomycetidae</taxon>
        <taxon>Agaricales</taxon>
        <taxon>Schizophyllaceae</taxon>
        <taxon>Schizophyllum</taxon>
    </lineage>
</organism>
<dbReference type="InterPro" id="IPR027417">
    <property type="entry name" value="P-loop_NTPase"/>
</dbReference>
<dbReference type="GO" id="GO:0016787">
    <property type="term" value="F:hydrolase activity"/>
    <property type="evidence" value="ECO:0007669"/>
    <property type="project" value="UniProtKB-KW"/>
</dbReference>
<keyword evidence="3" id="KW-0378">Hydrolase</keyword>
<evidence type="ECO:0000256" key="3">
    <source>
        <dbReference type="ARBA" id="ARBA00022801"/>
    </source>
</evidence>
<evidence type="ECO:0000313" key="9">
    <source>
        <dbReference type="EMBL" id="EFI99486.1"/>
    </source>
</evidence>